<dbReference type="Pfam" id="PF04307">
    <property type="entry name" value="YdjM"/>
    <property type="match status" value="1"/>
</dbReference>
<keyword evidence="1" id="KW-1133">Transmembrane helix</keyword>
<gene>
    <name evidence="2" type="ORF">ENM78_05340</name>
</gene>
<keyword evidence="1" id="KW-0472">Membrane</keyword>
<feature type="transmembrane region" description="Helical" evidence="1">
    <location>
        <begin position="129"/>
        <end position="147"/>
    </location>
</feature>
<feature type="transmembrane region" description="Helical" evidence="1">
    <location>
        <begin position="24"/>
        <end position="43"/>
    </location>
</feature>
<keyword evidence="1" id="KW-0812">Transmembrane</keyword>
<proteinExistence type="predicted"/>
<evidence type="ECO:0000313" key="2">
    <source>
        <dbReference type="EMBL" id="HHQ80853.1"/>
    </source>
</evidence>
<feature type="transmembrane region" description="Helical" evidence="1">
    <location>
        <begin position="50"/>
        <end position="68"/>
    </location>
</feature>
<comment type="caution">
    <text evidence="2">The sequence shown here is derived from an EMBL/GenBank/DDBJ whole genome shotgun (WGS) entry which is preliminary data.</text>
</comment>
<dbReference type="GO" id="GO:0016787">
    <property type="term" value="F:hydrolase activity"/>
    <property type="evidence" value="ECO:0007669"/>
    <property type="project" value="UniProtKB-KW"/>
</dbReference>
<name>A0A7J3ZLB3_9CREN</name>
<dbReference type="EMBL" id="DRZC01000076">
    <property type="protein sequence ID" value="HHQ80853.1"/>
    <property type="molecule type" value="Genomic_DNA"/>
</dbReference>
<dbReference type="InterPro" id="IPR007404">
    <property type="entry name" value="YdjM-like"/>
</dbReference>
<reference evidence="2" key="1">
    <citation type="journal article" date="2020" name="mSystems">
        <title>Genome- and Community-Level Interaction Insights into Carbon Utilization and Element Cycling Functions of Hydrothermarchaeota in Hydrothermal Sediment.</title>
        <authorList>
            <person name="Zhou Z."/>
            <person name="Liu Y."/>
            <person name="Xu W."/>
            <person name="Pan J."/>
            <person name="Luo Z.H."/>
            <person name="Li M."/>
        </authorList>
    </citation>
    <scope>NUCLEOTIDE SEQUENCE [LARGE SCALE GENOMIC DNA]</scope>
    <source>
        <strain evidence="2">SpSt-1116</strain>
    </source>
</reference>
<dbReference type="AlphaFoldDB" id="A0A7J3ZLB3"/>
<evidence type="ECO:0000256" key="1">
    <source>
        <dbReference type="SAM" id="Phobius"/>
    </source>
</evidence>
<sequence>MKRGTHIIFGVGATLSLFNPPADLVPLVLVPALIASVLPDLDLRFKHRSALHNLFAMSLLTVLFYKTISSSLLSSLVVESTIKVATLAFPFAYSTHLILDSFTKQGVALLWPLSQRRFGLSATRHDDPILNAILSLTGIMLLTLWLSKFL</sequence>
<keyword evidence="2" id="KW-0378">Hydrolase</keyword>
<protein>
    <submittedName>
        <fullName evidence="2">Metal-dependent hydrolase</fullName>
    </submittedName>
</protein>
<accession>A0A7J3ZLB3</accession>
<organism evidence="2">
    <name type="scientific">Fervidicoccus fontis</name>
    <dbReference type="NCBI Taxonomy" id="683846"/>
    <lineage>
        <taxon>Archaea</taxon>
        <taxon>Thermoproteota</taxon>
        <taxon>Thermoprotei</taxon>
        <taxon>Fervidicoccales</taxon>
        <taxon>Fervidicoccaceae</taxon>
        <taxon>Fervidicoccus</taxon>
    </lineage>
</organism>